<organism evidence="2 3">
    <name type="scientific">Spirosoma validum</name>
    <dbReference type="NCBI Taxonomy" id="2771355"/>
    <lineage>
        <taxon>Bacteria</taxon>
        <taxon>Pseudomonadati</taxon>
        <taxon>Bacteroidota</taxon>
        <taxon>Cytophagia</taxon>
        <taxon>Cytophagales</taxon>
        <taxon>Cytophagaceae</taxon>
        <taxon>Spirosoma</taxon>
    </lineage>
</organism>
<dbReference type="AlphaFoldDB" id="A0A927B1S6"/>
<dbReference type="Proteomes" id="UP000653797">
    <property type="component" value="Unassembled WGS sequence"/>
</dbReference>
<name>A0A927B1S6_9BACT</name>
<dbReference type="SUPFAM" id="SSF46955">
    <property type="entry name" value="Putative DNA-binding domain"/>
    <property type="match status" value="1"/>
</dbReference>
<keyword evidence="3" id="KW-1185">Reference proteome</keyword>
<evidence type="ECO:0000313" key="3">
    <source>
        <dbReference type="Proteomes" id="UP000653797"/>
    </source>
</evidence>
<proteinExistence type="predicted"/>
<accession>A0A927B1S6</accession>
<sequence length="91" mass="10526">MDFLQTLAMLPDQLTRIEALMDANTKALNQATEQLGNTRYYEADAAKYLGVEQKTMYHYRQRGLPYEKVGRIISYLRKDLDAWRSAGKVHA</sequence>
<evidence type="ECO:0000313" key="2">
    <source>
        <dbReference type="EMBL" id="MBD2753825.1"/>
    </source>
</evidence>
<feature type="domain" description="Helix-turn-helix" evidence="1">
    <location>
        <begin position="43"/>
        <end position="85"/>
    </location>
</feature>
<comment type="caution">
    <text evidence="2">The sequence shown here is derived from an EMBL/GenBank/DDBJ whole genome shotgun (WGS) entry which is preliminary data.</text>
</comment>
<gene>
    <name evidence="2" type="ORF">IC230_13045</name>
</gene>
<reference evidence="2" key="1">
    <citation type="submission" date="2020-09" db="EMBL/GenBank/DDBJ databases">
        <authorList>
            <person name="Kim M.K."/>
        </authorList>
    </citation>
    <scope>NUCLEOTIDE SEQUENCE</scope>
    <source>
        <strain evidence="2">BT704</strain>
    </source>
</reference>
<dbReference type="EMBL" id="JACXAA010000004">
    <property type="protein sequence ID" value="MBD2753825.1"/>
    <property type="molecule type" value="Genomic_DNA"/>
</dbReference>
<dbReference type="Pfam" id="PF12728">
    <property type="entry name" value="HTH_17"/>
    <property type="match status" value="1"/>
</dbReference>
<dbReference type="RefSeq" id="WP_191039472.1">
    <property type="nucleotide sequence ID" value="NZ_JACXAA010000004.1"/>
</dbReference>
<dbReference type="InterPro" id="IPR041657">
    <property type="entry name" value="HTH_17"/>
</dbReference>
<dbReference type="InterPro" id="IPR009061">
    <property type="entry name" value="DNA-bd_dom_put_sf"/>
</dbReference>
<protein>
    <submittedName>
        <fullName evidence="2">Helix-turn-helix domain-containing protein</fullName>
    </submittedName>
</protein>
<evidence type="ECO:0000259" key="1">
    <source>
        <dbReference type="Pfam" id="PF12728"/>
    </source>
</evidence>